<protein>
    <submittedName>
        <fullName evidence="2">FBA_2 domain-containing protein</fullName>
    </submittedName>
</protein>
<dbReference type="STRING" id="1561998.A0A1I7TNY4"/>
<proteinExistence type="predicted"/>
<evidence type="ECO:0000313" key="1">
    <source>
        <dbReference type="Proteomes" id="UP000095282"/>
    </source>
</evidence>
<dbReference type="AlphaFoldDB" id="A0A1I7TNY4"/>
<accession>A0A1I7TNY4</accession>
<dbReference type="Proteomes" id="UP000095282">
    <property type="component" value="Unplaced"/>
</dbReference>
<name>A0A1I7TNY4_9PELO</name>
<organism evidence="1 2">
    <name type="scientific">Caenorhabditis tropicalis</name>
    <dbReference type="NCBI Taxonomy" id="1561998"/>
    <lineage>
        <taxon>Eukaryota</taxon>
        <taxon>Metazoa</taxon>
        <taxon>Ecdysozoa</taxon>
        <taxon>Nematoda</taxon>
        <taxon>Chromadorea</taxon>
        <taxon>Rhabditida</taxon>
        <taxon>Rhabditina</taxon>
        <taxon>Rhabditomorpha</taxon>
        <taxon>Rhabditoidea</taxon>
        <taxon>Rhabditidae</taxon>
        <taxon>Peloderinae</taxon>
        <taxon>Caenorhabditis</taxon>
    </lineage>
</organism>
<reference evidence="2" key="1">
    <citation type="submission" date="2016-11" db="UniProtKB">
        <authorList>
            <consortium name="WormBaseParasite"/>
        </authorList>
    </citation>
    <scope>IDENTIFICATION</scope>
</reference>
<sequence>MAVECLRIPDQIEPKCPKEGSMMAKAIWKRSFNEWPLERLYTKVNIFLVSSGNASVERPLTTVTTKYTI</sequence>
<dbReference type="WBParaSite" id="Csp11.Scaffold629.g10323.t1">
    <property type="protein sequence ID" value="Csp11.Scaffold629.g10323.t1"/>
    <property type="gene ID" value="Csp11.Scaffold629.g10323"/>
</dbReference>
<evidence type="ECO:0000313" key="2">
    <source>
        <dbReference type="WBParaSite" id="Csp11.Scaffold629.g10323.t1"/>
    </source>
</evidence>
<keyword evidence="1" id="KW-1185">Reference proteome</keyword>